<dbReference type="Pfam" id="PF21738">
    <property type="entry name" value="DJR-like_dom"/>
    <property type="match status" value="1"/>
</dbReference>
<dbReference type="PANTHER" id="PTHR36159">
    <property type="entry name" value="PROTEIN CBG23766"/>
    <property type="match status" value="1"/>
</dbReference>
<dbReference type="Proteomes" id="UP001353858">
    <property type="component" value="Unassembled WGS sequence"/>
</dbReference>
<evidence type="ECO:0000313" key="3">
    <source>
        <dbReference type="Proteomes" id="UP001353858"/>
    </source>
</evidence>
<proteinExistence type="predicted"/>
<gene>
    <name evidence="2" type="ORF">RN001_011561</name>
</gene>
<keyword evidence="3" id="KW-1185">Reference proteome</keyword>
<reference evidence="3" key="1">
    <citation type="submission" date="2023-01" db="EMBL/GenBank/DDBJ databases">
        <title>Key to firefly adult light organ development and bioluminescence: homeobox transcription factors regulate luciferase expression and transportation to peroxisome.</title>
        <authorList>
            <person name="Fu X."/>
        </authorList>
    </citation>
    <scope>NUCLEOTIDE SEQUENCE [LARGE SCALE GENOMIC DNA]</scope>
</reference>
<name>A0AAN7P1P2_9COLE</name>
<evidence type="ECO:0000313" key="2">
    <source>
        <dbReference type="EMBL" id="KAK4875139.1"/>
    </source>
</evidence>
<comment type="caution">
    <text evidence="2">The sequence shown here is derived from an EMBL/GenBank/DDBJ whole genome shotgun (WGS) entry which is preliminary data.</text>
</comment>
<feature type="domain" description="Double jelly roll-like" evidence="1">
    <location>
        <begin position="72"/>
        <end position="386"/>
    </location>
</feature>
<dbReference type="EMBL" id="JARPUR010000005">
    <property type="protein sequence ID" value="KAK4875139.1"/>
    <property type="molecule type" value="Genomic_DNA"/>
</dbReference>
<dbReference type="AlphaFoldDB" id="A0AAN7P1P2"/>
<evidence type="ECO:0000259" key="1">
    <source>
        <dbReference type="Pfam" id="PF21738"/>
    </source>
</evidence>
<protein>
    <recommendedName>
        <fullName evidence="1">Double jelly roll-like domain-containing protein</fullName>
    </recommendedName>
</protein>
<dbReference type="InterPro" id="IPR049512">
    <property type="entry name" value="DJR-like_dom"/>
</dbReference>
<accession>A0AAN7P1P2</accession>
<dbReference type="PANTHER" id="PTHR36159:SF1">
    <property type="entry name" value="RETROVIRUS-RELATED POL POLYPROTEIN FROM TRANSPOSON 412-LIKE PROTEIN"/>
    <property type="match status" value="1"/>
</dbReference>
<sequence length="399" mass="45829">MSILNVNEKVVVDNSIINSEIHTHQPYTTRFKNNDEIRIPIQEDMCTLPSQSYLYIEGKLRKEDGSISLNAKFANNGLAFLFSEIRYEMNGIVVDSVTKVGLTTTMKGLISHTPTESIKYQNSGWYPTSEIKTTNTLGQFNVCIPLRRLLGFAEDYPKVILNVRQELVLIRSNTDVDCVISTDDDPIKIEIEKIFWKVPHVTPGLAEELALTKYIDKNIDTQVAFRSWETHVYPAVPTTDKHTWAIKTATSLETPRYIILGFQTGRDGSIQKDMSKFDHCNIQNVRVYLNTDRYPYDNLNINFSDNHFAMLYEMYARFQSSYYEHDAQPLLTPQQFKEQAPLIVIDCSNQKDSLTTKAVVLRIEFETSQNIPNDTVAYCLILHDKIFTYNALTKAIRHL</sequence>
<organism evidence="2 3">
    <name type="scientific">Aquatica leii</name>
    <dbReference type="NCBI Taxonomy" id="1421715"/>
    <lineage>
        <taxon>Eukaryota</taxon>
        <taxon>Metazoa</taxon>
        <taxon>Ecdysozoa</taxon>
        <taxon>Arthropoda</taxon>
        <taxon>Hexapoda</taxon>
        <taxon>Insecta</taxon>
        <taxon>Pterygota</taxon>
        <taxon>Neoptera</taxon>
        <taxon>Endopterygota</taxon>
        <taxon>Coleoptera</taxon>
        <taxon>Polyphaga</taxon>
        <taxon>Elateriformia</taxon>
        <taxon>Elateroidea</taxon>
        <taxon>Lampyridae</taxon>
        <taxon>Luciolinae</taxon>
        <taxon>Aquatica</taxon>
    </lineage>
</organism>